<accession>A0A8J3BBV1</accession>
<dbReference type="Proteomes" id="UP000649739">
    <property type="component" value="Unassembled WGS sequence"/>
</dbReference>
<evidence type="ECO:0000313" key="3">
    <source>
        <dbReference type="Proteomes" id="UP000649739"/>
    </source>
</evidence>
<protein>
    <recommendedName>
        <fullName evidence="4">Transmembrane protein</fullName>
    </recommendedName>
</protein>
<evidence type="ECO:0008006" key="4">
    <source>
        <dbReference type="Google" id="ProtNLM"/>
    </source>
</evidence>
<evidence type="ECO:0000256" key="1">
    <source>
        <dbReference type="SAM" id="Phobius"/>
    </source>
</evidence>
<dbReference type="RefSeq" id="WP_189172124.1">
    <property type="nucleotide sequence ID" value="NZ_BMQB01000013.1"/>
</dbReference>
<keyword evidence="1" id="KW-0812">Transmembrane</keyword>
<keyword evidence="3" id="KW-1185">Reference proteome</keyword>
<evidence type="ECO:0000313" key="2">
    <source>
        <dbReference type="EMBL" id="GGK09431.1"/>
    </source>
</evidence>
<reference evidence="2" key="2">
    <citation type="submission" date="2020-09" db="EMBL/GenBank/DDBJ databases">
        <authorList>
            <person name="Sun Q."/>
            <person name="Ohkuma M."/>
        </authorList>
    </citation>
    <scope>NUCLEOTIDE SEQUENCE</scope>
    <source>
        <strain evidence="2">JCM 3090</strain>
    </source>
</reference>
<feature type="transmembrane region" description="Helical" evidence="1">
    <location>
        <begin position="23"/>
        <end position="44"/>
    </location>
</feature>
<feature type="transmembrane region" description="Helical" evidence="1">
    <location>
        <begin position="80"/>
        <end position="103"/>
    </location>
</feature>
<proteinExistence type="predicted"/>
<feature type="transmembrane region" description="Helical" evidence="1">
    <location>
        <begin position="115"/>
        <end position="132"/>
    </location>
</feature>
<keyword evidence="1" id="KW-0472">Membrane</keyword>
<gene>
    <name evidence="2" type="ORF">GCM10010123_44140</name>
</gene>
<comment type="caution">
    <text evidence="2">The sequence shown here is derived from an EMBL/GenBank/DDBJ whole genome shotgun (WGS) entry which is preliminary data.</text>
</comment>
<reference evidence="2" key="1">
    <citation type="journal article" date="2014" name="Int. J. Syst. Evol. Microbiol.">
        <title>Complete genome sequence of Corynebacterium casei LMG S-19264T (=DSM 44701T), isolated from a smear-ripened cheese.</title>
        <authorList>
            <consortium name="US DOE Joint Genome Institute (JGI-PGF)"/>
            <person name="Walter F."/>
            <person name="Albersmeier A."/>
            <person name="Kalinowski J."/>
            <person name="Ruckert C."/>
        </authorList>
    </citation>
    <scope>NUCLEOTIDE SEQUENCE</scope>
    <source>
        <strain evidence="2">JCM 3090</strain>
    </source>
</reference>
<name>A0A8J3BBV1_9ACTN</name>
<feature type="transmembrane region" description="Helical" evidence="1">
    <location>
        <begin position="50"/>
        <end position="68"/>
    </location>
</feature>
<dbReference type="EMBL" id="BMQB01000013">
    <property type="protein sequence ID" value="GGK09431.1"/>
    <property type="molecule type" value="Genomic_DNA"/>
</dbReference>
<organism evidence="2 3">
    <name type="scientific">Pilimelia anulata</name>
    <dbReference type="NCBI Taxonomy" id="53371"/>
    <lineage>
        <taxon>Bacteria</taxon>
        <taxon>Bacillati</taxon>
        <taxon>Actinomycetota</taxon>
        <taxon>Actinomycetes</taxon>
        <taxon>Micromonosporales</taxon>
        <taxon>Micromonosporaceae</taxon>
        <taxon>Pilimelia</taxon>
    </lineage>
</organism>
<keyword evidence="1" id="KW-1133">Transmembrane helix</keyword>
<dbReference type="AlphaFoldDB" id="A0A8J3BBV1"/>
<sequence>MTTIERRASASDRRRSRAEWRDWWPAVLALVLLAVIAEAGLFGADGRWRVPWSLANLLPAAWIVRALVRTVRRADEYQRRAWLTALSVGFGVVMTGVYVAGLLDAAGVGELRQSVLVAWIGGLLAWMVTLWWRTRRA</sequence>